<dbReference type="Proteomes" id="UP001320706">
    <property type="component" value="Unassembled WGS sequence"/>
</dbReference>
<name>A0ACC3SH07_9PEZI</name>
<keyword evidence="2" id="KW-1185">Reference proteome</keyword>
<organism evidence="1 2">
    <name type="scientific">Zalaria obscura</name>
    <dbReference type="NCBI Taxonomy" id="2024903"/>
    <lineage>
        <taxon>Eukaryota</taxon>
        <taxon>Fungi</taxon>
        <taxon>Dikarya</taxon>
        <taxon>Ascomycota</taxon>
        <taxon>Pezizomycotina</taxon>
        <taxon>Dothideomycetes</taxon>
        <taxon>Dothideomycetidae</taxon>
        <taxon>Dothideales</taxon>
        <taxon>Zalariaceae</taxon>
        <taxon>Zalaria</taxon>
    </lineage>
</organism>
<sequence length="233" mass="25068">MRDTRHDHTSEGSFGEFRGDGDAIYSHAPQSREPPMPADWPEACMQVIKGLEMLKTRFQPALWVAIHTLEFLQDQSTFEKTSKMRISTVTAAGILSLATTAFAVGNAIVDNDCVESVYLTITRSDQTSTQRTIAGTNGTYSEVLSGQGNSFGVTKSADYWSSTTPKLIFGYSEGNDGLSYWTVSTVDGDPTAGEGWKVAPSVSTCTSATNGTMAGQVYTCTNTADLVLTLCPK</sequence>
<accession>A0ACC3SH07</accession>
<protein>
    <submittedName>
        <fullName evidence="1">Uncharacterized protein</fullName>
    </submittedName>
</protein>
<reference evidence="1" key="1">
    <citation type="submission" date="2024-02" db="EMBL/GenBank/DDBJ databases">
        <title>Metagenome Assembled Genome of Zalaria obscura JY119.</title>
        <authorList>
            <person name="Vighnesh L."/>
            <person name="Jagadeeshwari U."/>
            <person name="Venkata Ramana C."/>
            <person name="Sasikala C."/>
        </authorList>
    </citation>
    <scope>NUCLEOTIDE SEQUENCE</scope>
    <source>
        <strain evidence="1">JY119</strain>
    </source>
</reference>
<dbReference type="EMBL" id="JAMKPW020000011">
    <property type="protein sequence ID" value="KAK8213525.1"/>
    <property type="molecule type" value="Genomic_DNA"/>
</dbReference>
<evidence type="ECO:0000313" key="2">
    <source>
        <dbReference type="Proteomes" id="UP001320706"/>
    </source>
</evidence>
<gene>
    <name evidence="1" type="ORF">M8818_002827</name>
</gene>
<comment type="caution">
    <text evidence="1">The sequence shown here is derived from an EMBL/GenBank/DDBJ whole genome shotgun (WGS) entry which is preliminary data.</text>
</comment>
<proteinExistence type="predicted"/>
<evidence type="ECO:0000313" key="1">
    <source>
        <dbReference type="EMBL" id="KAK8213525.1"/>
    </source>
</evidence>